<dbReference type="PANTHER" id="PTHR28618">
    <property type="entry name" value="CENTROSOMAL PROTEIN POC5"/>
    <property type="match status" value="1"/>
</dbReference>
<evidence type="ECO:0000256" key="6">
    <source>
        <dbReference type="ARBA" id="ARBA00023054"/>
    </source>
</evidence>
<evidence type="ECO:0000256" key="11">
    <source>
        <dbReference type="SAM" id="Coils"/>
    </source>
</evidence>
<dbReference type="GO" id="GO:0005814">
    <property type="term" value="C:centriole"/>
    <property type="evidence" value="ECO:0007669"/>
    <property type="project" value="UniProtKB-SubCell"/>
</dbReference>
<evidence type="ECO:0000256" key="10">
    <source>
        <dbReference type="ARBA" id="ARBA00049959"/>
    </source>
</evidence>
<dbReference type="Proteomes" id="UP000274504">
    <property type="component" value="Unassembled WGS sequence"/>
</dbReference>
<evidence type="ECO:0000256" key="2">
    <source>
        <dbReference type="ARBA" id="ARBA00010411"/>
    </source>
</evidence>
<evidence type="ECO:0000256" key="3">
    <source>
        <dbReference type="ARBA" id="ARBA00014910"/>
    </source>
</evidence>
<comment type="similarity">
    <text evidence="2">Belongs to the POC5 family.</text>
</comment>
<keyword evidence="4" id="KW-0963">Cytoplasm</keyword>
<evidence type="ECO:0000256" key="1">
    <source>
        <dbReference type="ARBA" id="ARBA00004114"/>
    </source>
</evidence>
<sequence length="358" mass="41238">MQLQSKDVIENAMSESLNKLRFLFESEYFASVDKALNEVAGLMSIRLKEEYRHICSEMYNSISNIIASEFSKVSYSMETLIHQLESLRDLSKQYEMSLAKRESVIEVLKSEIDQMKMKVERDVSKERNESEKLCSQLAYAHARRTLVFRMWRAWKRGMESTWKQRAHQRFVRESQQICFQLSQDYETKIIELKDKLRAAEERCAQAELSRARIQESMKSALMRGVCALNMETMTVLQPENELKSSEKPLNISIPASPSRTVVGSPVKGVTTTSNYLTNSLLTSRRHNDSLVKFSIIEPVKVVTTRYNNSRDDSALNTLFRTQTFEYGNPVGPSLYSSANLGKIRVQRHDSINQHTICS</sequence>
<evidence type="ECO:0000313" key="14">
    <source>
        <dbReference type="WBParaSite" id="HDID_0000107901-mRNA-1"/>
    </source>
</evidence>
<dbReference type="AlphaFoldDB" id="A0A0R3S9W2"/>
<reference evidence="12 13" key="2">
    <citation type="submission" date="2018-11" db="EMBL/GenBank/DDBJ databases">
        <authorList>
            <consortium name="Pathogen Informatics"/>
        </authorList>
    </citation>
    <scope>NUCLEOTIDE SEQUENCE [LARGE SCALE GENOMIC DNA]</scope>
</reference>
<evidence type="ECO:0000256" key="5">
    <source>
        <dbReference type="ARBA" id="ARBA00022737"/>
    </source>
</evidence>
<organism evidence="14">
    <name type="scientific">Hymenolepis diminuta</name>
    <name type="common">Rat tapeworm</name>
    <dbReference type="NCBI Taxonomy" id="6216"/>
    <lineage>
        <taxon>Eukaryota</taxon>
        <taxon>Metazoa</taxon>
        <taxon>Spiralia</taxon>
        <taxon>Lophotrochozoa</taxon>
        <taxon>Platyhelminthes</taxon>
        <taxon>Cestoda</taxon>
        <taxon>Eucestoda</taxon>
        <taxon>Cyclophyllidea</taxon>
        <taxon>Hymenolepididae</taxon>
        <taxon>Hymenolepis</taxon>
    </lineage>
</organism>
<evidence type="ECO:0000313" key="12">
    <source>
        <dbReference type="EMBL" id="VDL18541.1"/>
    </source>
</evidence>
<accession>A0A0R3S9W2</accession>
<keyword evidence="7" id="KW-0206">Cytoskeleton</keyword>
<keyword evidence="6 11" id="KW-0175">Coiled coil</keyword>
<comment type="subcellular location">
    <subcellularLocation>
        <location evidence="1">Cytoplasm</location>
        <location evidence="1">Cytoskeleton</location>
        <location evidence="1">Microtubule organizing center</location>
        <location evidence="1">Centrosome</location>
        <location evidence="1">Centriole</location>
    </subcellularLocation>
</comment>
<proteinExistence type="inferred from homology"/>
<comment type="function">
    <text evidence="10">Essential for the assembly of the distal half of centrioles, required for centriole elongation. Acts as a negative regulator of centriole elongation.</text>
</comment>
<dbReference type="OrthoDB" id="10064898at2759"/>
<evidence type="ECO:0000256" key="7">
    <source>
        <dbReference type="ARBA" id="ARBA00023212"/>
    </source>
</evidence>
<gene>
    <name evidence="12" type="ORF">HDID_LOCUS1080</name>
</gene>
<evidence type="ECO:0000256" key="4">
    <source>
        <dbReference type="ARBA" id="ARBA00022490"/>
    </source>
</evidence>
<reference evidence="14" key="1">
    <citation type="submission" date="2017-02" db="UniProtKB">
        <authorList>
            <consortium name="WormBaseParasite"/>
        </authorList>
    </citation>
    <scope>IDENTIFICATION</scope>
</reference>
<dbReference type="EMBL" id="UYSG01000175">
    <property type="protein sequence ID" value="VDL18541.1"/>
    <property type="molecule type" value="Genomic_DNA"/>
</dbReference>
<keyword evidence="5" id="KW-0677">Repeat</keyword>
<evidence type="ECO:0000313" key="13">
    <source>
        <dbReference type="Proteomes" id="UP000274504"/>
    </source>
</evidence>
<dbReference type="PANTHER" id="PTHR28618:SF1">
    <property type="entry name" value="CENTROSOMAL PROTEIN POC5"/>
    <property type="match status" value="1"/>
</dbReference>
<evidence type="ECO:0000256" key="8">
    <source>
        <dbReference type="ARBA" id="ARBA00023306"/>
    </source>
</evidence>
<feature type="coiled-coil region" evidence="11">
    <location>
        <begin position="182"/>
        <end position="216"/>
    </location>
</feature>
<evidence type="ECO:0000256" key="9">
    <source>
        <dbReference type="ARBA" id="ARBA00031694"/>
    </source>
</evidence>
<keyword evidence="8" id="KW-0131">Cell cycle</keyword>
<protein>
    <recommendedName>
        <fullName evidence="3">Centrosomal protein POC5</fullName>
    </recommendedName>
    <alternativeName>
        <fullName evidence="9">Protein of centriole 5</fullName>
    </alternativeName>
</protein>
<dbReference type="STRING" id="6216.A0A0R3S9W2"/>
<name>A0A0R3S9W2_HYMDI</name>
<dbReference type="InterPro" id="IPR033351">
    <property type="entry name" value="POC5"/>
</dbReference>
<dbReference type="WBParaSite" id="HDID_0000107901-mRNA-1">
    <property type="protein sequence ID" value="HDID_0000107901-mRNA-1"/>
    <property type="gene ID" value="HDID_0000107901"/>
</dbReference>